<dbReference type="PRINTS" id="PR00340">
    <property type="entry name" value="PIIGLNB"/>
</dbReference>
<accession>A0ABZ2YDW6</accession>
<dbReference type="Gene3D" id="3.30.70.120">
    <property type="match status" value="1"/>
</dbReference>
<keyword evidence="3" id="KW-1185">Reference proteome</keyword>
<dbReference type="Proteomes" id="UP001461341">
    <property type="component" value="Chromosome"/>
</dbReference>
<dbReference type="EMBL" id="CP121689">
    <property type="protein sequence ID" value="WZL77142.1"/>
    <property type="molecule type" value="Genomic_DNA"/>
</dbReference>
<dbReference type="SUPFAM" id="SSF54913">
    <property type="entry name" value="GlnB-like"/>
    <property type="match status" value="1"/>
</dbReference>
<dbReference type="PANTHER" id="PTHR30115">
    <property type="entry name" value="NITROGEN REGULATORY PROTEIN P-II"/>
    <property type="match status" value="1"/>
</dbReference>
<dbReference type="InterPro" id="IPR015867">
    <property type="entry name" value="N-reg_PII/ATP_PRibTrfase_C"/>
</dbReference>
<sequence>MIKLEILIREEKAQEVVGVLEQMGYPGVTIYQVEGRGSQRGLVEQFRGRAYEILFLPKVKIEAIVRDADKEKLIEAITKVARTGEIGDGKIFVSPVMDIVRIRTGESGEQAL</sequence>
<dbReference type="PROSITE" id="PS00638">
    <property type="entry name" value="PII_GLNB_CTER"/>
    <property type="match status" value="1"/>
</dbReference>
<dbReference type="InterPro" id="IPR002187">
    <property type="entry name" value="N-reg_PII"/>
</dbReference>
<dbReference type="SMART" id="SM00938">
    <property type="entry name" value="P-II"/>
    <property type="match status" value="1"/>
</dbReference>
<dbReference type="InterPro" id="IPR011322">
    <property type="entry name" value="N-reg_PII-like_a/b"/>
</dbReference>
<dbReference type="Pfam" id="PF00543">
    <property type="entry name" value="P-II"/>
    <property type="match status" value="1"/>
</dbReference>
<name>A0ABZ2YDW6_9BACT</name>
<dbReference type="PANTHER" id="PTHR30115:SF11">
    <property type="entry name" value="NITROGEN REGULATORY PROTEIN P-II HOMOLOG"/>
    <property type="match status" value="1"/>
</dbReference>
<dbReference type="PROSITE" id="PS51343">
    <property type="entry name" value="PII_GLNB_DOM"/>
    <property type="match status" value="1"/>
</dbReference>
<dbReference type="InterPro" id="IPR017918">
    <property type="entry name" value="N-reg_PII_CS"/>
</dbReference>
<proteinExistence type="inferred from homology"/>
<evidence type="ECO:0000256" key="1">
    <source>
        <dbReference type="RuleBase" id="RU003936"/>
    </source>
</evidence>
<dbReference type="RefSeq" id="WP_369019308.1">
    <property type="nucleotide sequence ID" value="NZ_CP121689.1"/>
</dbReference>
<organism evidence="2 3">
    <name type="scientific">Thermatribacter velox</name>
    <dbReference type="NCBI Taxonomy" id="3039681"/>
    <lineage>
        <taxon>Bacteria</taxon>
        <taxon>Pseudomonadati</taxon>
        <taxon>Atribacterota</taxon>
        <taxon>Atribacteria</taxon>
        <taxon>Atribacterales</taxon>
        <taxon>Thermatribacteraceae</taxon>
        <taxon>Thermatribacter</taxon>
    </lineage>
</organism>
<gene>
    <name evidence="2" type="ORF">QBE54_05355</name>
</gene>
<evidence type="ECO:0000313" key="2">
    <source>
        <dbReference type="EMBL" id="WZL77142.1"/>
    </source>
</evidence>
<comment type="similarity">
    <text evidence="1">Belongs to the P(II) protein family.</text>
</comment>
<protein>
    <submittedName>
        <fullName evidence="2">P-II family nitrogen regulator</fullName>
    </submittedName>
</protein>
<reference evidence="2 3" key="1">
    <citation type="submission" date="2023-03" db="EMBL/GenBank/DDBJ databases">
        <title>Novel Species.</title>
        <authorList>
            <person name="Ma S."/>
        </authorList>
    </citation>
    <scope>NUCLEOTIDE SEQUENCE [LARGE SCALE GENOMIC DNA]</scope>
    <source>
        <strain evidence="2 3">B11</strain>
    </source>
</reference>
<evidence type="ECO:0000313" key="3">
    <source>
        <dbReference type="Proteomes" id="UP001461341"/>
    </source>
</evidence>